<evidence type="ECO:0000256" key="1">
    <source>
        <dbReference type="ARBA" id="ARBA00005964"/>
    </source>
</evidence>
<gene>
    <name evidence="6" type="ORF">SAMN05216271_1793</name>
</gene>
<proteinExistence type="inferred from homology"/>
<accession>A0A1H1RQH8</accession>
<evidence type="ECO:0000313" key="6">
    <source>
        <dbReference type="EMBL" id="SDS38005.1"/>
    </source>
</evidence>
<dbReference type="EC" id="3.1.1.-" evidence="4"/>
<protein>
    <recommendedName>
        <fullName evidence="4">Carboxylic ester hydrolase</fullName>
        <ecNumber evidence="4">3.1.1.-</ecNumber>
    </recommendedName>
</protein>
<sequence>MPMSIATVRSASVLTAALCLTTTLTGCLSGSGSSSDADVDPLLRSTASGELRGVEQNGYRQYLGIPYAAAPVGELRFAAPQEPGRWSGVRDADNYGSDCPQAGVTTDAAEECLYLNVFTPTTAGPHPVMVWFHGGAFIFGSGAGSYVPARLVGEDVVVVTVNYRLGKLGFTAHPGLTAEQSASGSYGIMDQQQALRWVADNIEEFGGNPENVTIFGESAGGLSVLSHLVSPASAGLFQKAIVQSGAYSQTQTAMATAETTGVGFAAALGCSAATSAEEVACMRSRSVAEIMAVPAGSITPTLRPDILPTSVGASLATGEFNDVPVLMGSNTEEWSYFLASRGEANPITAANYQAVIAGTFGGLTPFIVAQYPPTSFADDYAALVTAVGTDGVFACNANVQVDSIAAQGTQPLYVYEFADRDALSPGPVAPSWLTLGATHASEIQYIFGSDEGFTERGASAEQVALANTMTGAWASFAATGNPSGNGLTWVDYGDSTGGMLSFQTPAIEPLARATFRTNHKCGFWAP</sequence>
<dbReference type="InterPro" id="IPR002168">
    <property type="entry name" value="Lipase_GDXG_HIS_AS"/>
</dbReference>
<dbReference type="AlphaFoldDB" id="A0A1H1RQH8"/>
<dbReference type="STRING" id="472181.SAMN05216271_1793"/>
<dbReference type="InterPro" id="IPR002018">
    <property type="entry name" value="CarbesteraseB"/>
</dbReference>
<evidence type="ECO:0000256" key="3">
    <source>
        <dbReference type="ARBA" id="ARBA00022801"/>
    </source>
</evidence>
<dbReference type="InterPro" id="IPR029058">
    <property type="entry name" value="AB_hydrolase_fold"/>
</dbReference>
<dbReference type="PANTHER" id="PTHR43918:SF4">
    <property type="entry name" value="CARBOXYLIC ESTER HYDROLASE"/>
    <property type="match status" value="1"/>
</dbReference>
<dbReference type="InterPro" id="IPR050654">
    <property type="entry name" value="AChE-related_enzymes"/>
</dbReference>
<dbReference type="GO" id="GO:0052689">
    <property type="term" value="F:carboxylic ester hydrolase activity"/>
    <property type="evidence" value="ECO:0007669"/>
    <property type="project" value="TreeGrafter"/>
</dbReference>
<dbReference type="Pfam" id="PF00135">
    <property type="entry name" value="COesterase"/>
    <property type="match status" value="1"/>
</dbReference>
<dbReference type="Proteomes" id="UP000243413">
    <property type="component" value="Chromosome I"/>
</dbReference>
<evidence type="ECO:0000313" key="7">
    <source>
        <dbReference type="Proteomes" id="UP000243413"/>
    </source>
</evidence>
<feature type="domain" description="Carboxylesterase type B" evidence="5">
    <location>
        <begin position="45"/>
        <end position="524"/>
    </location>
</feature>
<keyword evidence="3 4" id="KW-0378">Hydrolase</keyword>
<dbReference type="Gene3D" id="3.40.50.1820">
    <property type="entry name" value="alpha/beta hydrolase"/>
    <property type="match status" value="1"/>
</dbReference>
<evidence type="ECO:0000256" key="4">
    <source>
        <dbReference type="RuleBase" id="RU361235"/>
    </source>
</evidence>
<dbReference type="PROSITE" id="PS01173">
    <property type="entry name" value="LIPASE_GDXG_HIS"/>
    <property type="match status" value="1"/>
</dbReference>
<name>A0A1H1RQH8_9GAMM</name>
<dbReference type="SUPFAM" id="SSF53474">
    <property type="entry name" value="alpha/beta-Hydrolases"/>
    <property type="match status" value="1"/>
</dbReference>
<organism evidence="6 7">
    <name type="scientific">Halopseudomonas sabulinigri</name>
    <dbReference type="NCBI Taxonomy" id="472181"/>
    <lineage>
        <taxon>Bacteria</taxon>
        <taxon>Pseudomonadati</taxon>
        <taxon>Pseudomonadota</taxon>
        <taxon>Gammaproteobacteria</taxon>
        <taxon>Pseudomonadales</taxon>
        <taxon>Pseudomonadaceae</taxon>
        <taxon>Halopseudomonas</taxon>
    </lineage>
</organism>
<dbReference type="InterPro" id="IPR019826">
    <property type="entry name" value="Carboxylesterase_B_AS"/>
</dbReference>
<comment type="similarity">
    <text evidence="2">Belongs to the 'GDXG' lipolytic enzyme family.</text>
</comment>
<dbReference type="PANTHER" id="PTHR43918">
    <property type="entry name" value="ACETYLCHOLINESTERASE"/>
    <property type="match status" value="1"/>
</dbReference>
<dbReference type="PROSITE" id="PS00122">
    <property type="entry name" value="CARBOXYLESTERASE_B_1"/>
    <property type="match status" value="1"/>
</dbReference>
<reference evidence="7" key="1">
    <citation type="submission" date="2016-10" db="EMBL/GenBank/DDBJ databases">
        <authorList>
            <person name="Varghese N."/>
            <person name="Submissions S."/>
        </authorList>
    </citation>
    <scope>NUCLEOTIDE SEQUENCE [LARGE SCALE GENOMIC DNA]</scope>
    <source>
        <strain evidence="7">JCM 14963</strain>
    </source>
</reference>
<evidence type="ECO:0000256" key="2">
    <source>
        <dbReference type="ARBA" id="ARBA00010515"/>
    </source>
</evidence>
<comment type="similarity">
    <text evidence="1 4">Belongs to the type-B carboxylesterase/lipase family.</text>
</comment>
<dbReference type="EMBL" id="LT629763">
    <property type="protein sequence ID" value="SDS38005.1"/>
    <property type="molecule type" value="Genomic_DNA"/>
</dbReference>
<evidence type="ECO:0000259" key="5">
    <source>
        <dbReference type="Pfam" id="PF00135"/>
    </source>
</evidence>